<dbReference type="SUPFAM" id="SSF48371">
    <property type="entry name" value="ARM repeat"/>
    <property type="match status" value="1"/>
</dbReference>
<reference evidence="1 2" key="1">
    <citation type="submission" date="2016-10" db="EMBL/GenBank/DDBJ databases">
        <authorList>
            <person name="de Groot N.N."/>
        </authorList>
    </citation>
    <scope>NUCLEOTIDE SEQUENCE [LARGE SCALE GENOMIC DNA]</scope>
    <source>
        <strain evidence="1 2">CGMCC 4.7037</strain>
    </source>
</reference>
<proteinExistence type="predicted"/>
<dbReference type="Pfam" id="PF13646">
    <property type="entry name" value="HEAT_2"/>
    <property type="match status" value="1"/>
</dbReference>
<keyword evidence="2" id="KW-1185">Reference proteome</keyword>
<accession>A0A1H5YAE3</accession>
<evidence type="ECO:0000313" key="1">
    <source>
        <dbReference type="EMBL" id="SEG21011.1"/>
    </source>
</evidence>
<sequence length="277" mass="30796">MPTIPWLSELHEKAWTEFEVAYGDAGRLPEHIVALTTDDAEVRHKALLEIRNAIMAEDLKFEAALHVTPFLLSLLRDDLAIDRLAILQLLRQLAFRDEHEYIFGYFIPEARHNDSDHLGDEDGTSIGVYHKVMDGVPVYLESLRTGDVQERLQAAALLSYFPLQRATTVPHLLDHMHEDADPAVVATLEIALGLLGQGATPEVRPALYERLHHTNTLIRWGAAIAVSWDGVPGAPGIIDTLEECASADRTPIPFMNGTTGLLASWLMRRESGAEPPY</sequence>
<dbReference type="RefSeq" id="WP_103954932.1">
    <property type="nucleotide sequence ID" value="NZ_FNVT01000002.1"/>
</dbReference>
<dbReference type="InterPro" id="IPR011989">
    <property type="entry name" value="ARM-like"/>
</dbReference>
<name>A0A1H5YAE3_9ACTN</name>
<dbReference type="Proteomes" id="UP000236732">
    <property type="component" value="Unassembled WGS sequence"/>
</dbReference>
<dbReference type="EMBL" id="FNVT01000002">
    <property type="protein sequence ID" value="SEG21011.1"/>
    <property type="molecule type" value="Genomic_DNA"/>
</dbReference>
<dbReference type="Gene3D" id="1.25.10.10">
    <property type="entry name" value="Leucine-rich Repeat Variant"/>
    <property type="match status" value="1"/>
</dbReference>
<gene>
    <name evidence="1" type="ORF">SAMN05444920_102206</name>
</gene>
<organism evidence="1 2">
    <name type="scientific">Nonomuraea solani</name>
    <dbReference type="NCBI Taxonomy" id="1144553"/>
    <lineage>
        <taxon>Bacteria</taxon>
        <taxon>Bacillati</taxon>
        <taxon>Actinomycetota</taxon>
        <taxon>Actinomycetes</taxon>
        <taxon>Streptosporangiales</taxon>
        <taxon>Streptosporangiaceae</taxon>
        <taxon>Nonomuraea</taxon>
    </lineage>
</organism>
<dbReference type="OrthoDB" id="292843at2"/>
<dbReference type="InterPro" id="IPR016024">
    <property type="entry name" value="ARM-type_fold"/>
</dbReference>
<evidence type="ECO:0000313" key="2">
    <source>
        <dbReference type="Proteomes" id="UP000236732"/>
    </source>
</evidence>
<dbReference type="AlphaFoldDB" id="A0A1H5YAE3"/>
<protein>
    <submittedName>
        <fullName evidence="1">HEAT repeat-containing protein</fullName>
    </submittedName>
</protein>